<sequence length="193" mass="21389">MTRVQLCMPVLLLMHRQQRLSFSAPRIYWNRTRTRTSDMEKAGPPAQDFAPPYPGPPLNNYGGVAQPPQPNFQAPPYMPPQPGPYQGGAPPTGVYAASPQYAAQPGPQQVVTQVVMVPLLTDVPGQTQCPHCQQQVITETQHSAGLLTWIICGSLGIFLCWPCCFIPFCVDSCKDVEHRCPSCKNLVHIYKRM</sequence>
<evidence type="ECO:0000256" key="7">
    <source>
        <dbReference type="ARBA" id="ARBA00023136"/>
    </source>
</evidence>
<dbReference type="PROSITE" id="PS51837">
    <property type="entry name" value="LITAF"/>
    <property type="match status" value="1"/>
</dbReference>
<dbReference type="Proteomes" id="UP001152803">
    <property type="component" value="Unassembled WGS sequence"/>
</dbReference>
<evidence type="ECO:0000256" key="5">
    <source>
        <dbReference type="ARBA" id="ARBA00022723"/>
    </source>
</evidence>
<protein>
    <recommendedName>
        <fullName evidence="9">LITAF domain-containing protein</fullName>
    </recommendedName>
</protein>
<evidence type="ECO:0000256" key="3">
    <source>
        <dbReference type="ARBA" id="ARBA00004630"/>
    </source>
</evidence>
<dbReference type="InterPro" id="IPR037519">
    <property type="entry name" value="LITAF_fam"/>
</dbReference>
<keyword evidence="11" id="KW-1185">Reference proteome</keyword>
<dbReference type="Pfam" id="PF10601">
    <property type="entry name" value="zf-LITAF-like"/>
    <property type="match status" value="1"/>
</dbReference>
<comment type="subcellular location">
    <subcellularLocation>
        <location evidence="1">Endosome membrane</location>
        <topology evidence="1">Peripheral membrane protein</topology>
        <orientation evidence="1">Cytoplasmic side</orientation>
    </subcellularLocation>
    <subcellularLocation>
        <location evidence="2">Late endosome membrane</location>
    </subcellularLocation>
    <subcellularLocation>
        <location evidence="3">Lysosome membrane</location>
        <topology evidence="3">Peripheral membrane protein</topology>
        <orientation evidence="3">Cytoplasmic side</orientation>
    </subcellularLocation>
</comment>
<dbReference type="PANTHER" id="PTHR23292:SF48">
    <property type="entry name" value="LIPOPOLYSACCHARIDE-INDUCED TUMOR NECROSIS FACTOR-ALPHA FACTOR HOMOLOG-RELATED"/>
    <property type="match status" value="1"/>
</dbReference>
<feature type="region of interest" description="Disordered" evidence="8">
    <location>
        <begin position="65"/>
        <end position="84"/>
    </location>
</feature>
<evidence type="ECO:0000256" key="1">
    <source>
        <dbReference type="ARBA" id="ARBA00004125"/>
    </source>
</evidence>
<dbReference type="GO" id="GO:0005634">
    <property type="term" value="C:nucleus"/>
    <property type="evidence" value="ECO:0007669"/>
    <property type="project" value="TreeGrafter"/>
</dbReference>
<feature type="compositionally biased region" description="Low complexity" evidence="8">
    <location>
        <begin position="65"/>
        <end position="75"/>
    </location>
</feature>
<evidence type="ECO:0000313" key="11">
    <source>
        <dbReference type="Proteomes" id="UP001152803"/>
    </source>
</evidence>
<organism evidence="10 11">
    <name type="scientific">Conger conger</name>
    <name type="common">Conger eel</name>
    <name type="synonym">Muraena conger</name>
    <dbReference type="NCBI Taxonomy" id="82655"/>
    <lineage>
        <taxon>Eukaryota</taxon>
        <taxon>Metazoa</taxon>
        <taxon>Chordata</taxon>
        <taxon>Craniata</taxon>
        <taxon>Vertebrata</taxon>
        <taxon>Euteleostomi</taxon>
        <taxon>Actinopterygii</taxon>
        <taxon>Neopterygii</taxon>
        <taxon>Teleostei</taxon>
        <taxon>Anguilliformes</taxon>
        <taxon>Congridae</taxon>
        <taxon>Conger</taxon>
    </lineage>
</organism>
<dbReference type="InterPro" id="IPR006629">
    <property type="entry name" value="LITAF"/>
</dbReference>
<evidence type="ECO:0000313" key="10">
    <source>
        <dbReference type="EMBL" id="KAJ8283458.1"/>
    </source>
</evidence>
<gene>
    <name evidence="10" type="ORF">COCON_G00023080</name>
</gene>
<comment type="caution">
    <text evidence="10">The sequence shown here is derived from an EMBL/GenBank/DDBJ whole genome shotgun (WGS) entry which is preliminary data.</text>
</comment>
<evidence type="ECO:0000256" key="6">
    <source>
        <dbReference type="ARBA" id="ARBA00022833"/>
    </source>
</evidence>
<dbReference type="GO" id="GO:0098574">
    <property type="term" value="C:cytoplasmic side of lysosomal membrane"/>
    <property type="evidence" value="ECO:0007669"/>
    <property type="project" value="TreeGrafter"/>
</dbReference>
<evidence type="ECO:0000256" key="8">
    <source>
        <dbReference type="SAM" id="MobiDB-lite"/>
    </source>
</evidence>
<evidence type="ECO:0000256" key="2">
    <source>
        <dbReference type="ARBA" id="ARBA00004414"/>
    </source>
</evidence>
<keyword evidence="6" id="KW-0862">Zinc</keyword>
<dbReference type="GO" id="GO:0098560">
    <property type="term" value="C:cytoplasmic side of late endosome membrane"/>
    <property type="evidence" value="ECO:0007669"/>
    <property type="project" value="TreeGrafter"/>
</dbReference>
<reference evidence="10" key="1">
    <citation type="journal article" date="2023" name="Science">
        <title>Genome structures resolve the early diversification of teleost fishes.</title>
        <authorList>
            <person name="Parey E."/>
            <person name="Louis A."/>
            <person name="Montfort J."/>
            <person name="Bouchez O."/>
            <person name="Roques C."/>
            <person name="Iampietro C."/>
            <person name="Lluch J."/>
            <person name="Castinel A."/>
            <person name="Donnadieu C."/>
            <person name="Desvignes T."/>
            <person name="Floi Bucao C."/>
            <person name="Jouanno E."/>
            <person name="Wen M."/>
            <person name="Mejri S."/>
            <person name="Dirks R."/>
            <person name="Jansen H."/>
            <person name="Henkel C."/>
            <person name="Chen W.J."/>
            <person name="Zahm M."/>
            <person name="Cabau C."/>
            <person name="Klopp C."/>
            <person name="Thompson A.W."/>
            <person name="Robinson-Rechavi M."/>
            <person name="Braasch I."/>
            <person name="Lecointre G."/>
            <person name="Bobe J."/>
            <person name="Postlethwait J.H."/>
            <person name="Berthelot C."/>
            <person name="Roest Crollius H."/>
            <person name="Guiguen Y."/>
        </authorList>
    </citation>
    <scope>NUCLEOTIDE SEQUENCE</scope>
    <source>
        <strain evidence="10">Concon-B</strain>
    </source>
</reference>
<dbReference type="GO" id="GO:0008270">
    <property type="term" value="F:zinc ion binding"/>
    <property type="evidence" value="ECO:0007669"/>
    <property type="project" value="TreeGrafter"/>
</dbReference>
<keyword evidence="7" id="KW-0472">Membrane</keyword>
<dbReference type="SMART" id="SM00714">
    <property type="entry name" value="LITAF"/>
    <property type="match status" value="1"/>
</dbReference>
<feature type="domain" description="LITAF" evidence="9">
    <location>
        <begin position="108"/>
        <end position="192"/>
    </location>
</feature>
<keyword evidence="5" id="KW-0479">Metal-binding</keyword>
<dbReference type="AlphaFoldDB" id="A0A9Q1DX91"/>
<proteinExistence type="inferred from homology"/>
<accession>A0A9Q1DX91</accession>
<evidence type="ECO:0000259" key="9">
    <source>
        <dbReference type="PROSITE" id="PS51837"/>
    </source>
</evidence>
<dbReference type="OrthoDB" id="4713066at2759"/>
<dbReference type="EMBL" id="JAFJMO010000002">
    <property type="protein sequence ID" value="KAJ8283458.1"/>
    <property type="molecule type" value="Genomic_DNA"/>
</dbReference>
<evidence type="ECO:0000256" key="4">
    <source>
        <dbReference type="ARBA" id="ARBA00005975"/>
    </source>
</evidence>
<name>A0A9Q1DX91_CONCO</name>
<dbReference type="PANTHER" id="PTHR23292">
    <property type="entry name" value="LIPOPOLYSACCHARIDE-INDUCED TUMOR NECROSIS FACTOR-ALPHA FACTOR"/>
    <property type="match status" value="1"/>
</dbReference>
<comment type="similarity">
    <text evidence="4">Belongs to the CDIP1/LITAF family.</text>
</comment>